<dbReference type="InterPro" id="IPR051842">
    <property type="entry name" value="uS12_prolyl_hydroxylase"/>
</dbReference>
<dbReference type="GO" id="GO:0031543">
    <property type="term" value="F:peptidyl-proline dioxygenase activity"/>
    <property type="evidence" value="ECO:0007669"/>
    <property type="project" value="TreeGrafter"/>
</dbReference>
<accession>A0A1B6HDE3</accession>
<evidence type="ECO:0000259" key="1">
    <source>
        <dbReference type="Pfam" id="PF13661"/>
    </source>
</evidence>
<dbReference type="PANTHER" id="PTHR12117:SF0">
    <property type="entry name" value="PROLYL 3-HYDROXYLASE OGFOD1"/>
    <property type="match status" value="1"/>
</dbReference>
<protein>
    <recommendedName>
        <fullName evidence="1">Prolyl 3,4-dihydroxylase TPA1/OFD1 N-terminal domain-containing protein</fullName>
    </recommendedName>
</protein>
<dbReference type="Gene3D" id="2.60.120.620">
    <property type="entry name" value="q2cbj1_9rhob like domain"/>
    <property type="match status" value="1"/>
</dbReference>
<proteinExistence type="predicted"/>
<feature type="domain" description="Prolyl 3,4-dihydroxylase TPA1/OFD1 N-terminal" evidence="1">
    <location>
        <begin position="94"/>
        <end position="126"/>
    </location>
</feature>
<dbReference type="EMBL" id="GECU01035003">
    <property type="protein sequence ID" value="JAS72703.1"/>
    <property type="molecule type" value="Transcribed_RNA"/>
</dbReference>
<dbReference type="GO" id="GO:0005737">
    <property type="term" value="C:cytoplasm"/>
    <property type="evidence" value="ECO:0007669"/>
    <property type="project" value="TreeGrafter"/>
</dbReference>
<dbReference type="GO" id="GO:0006449">
    <property type="term" value="P:regulation of translational termination"/>
    <property type="evidence" value="ECO:0007669"/>
    <property type="project" value="TreeGrafter"/>
</dbReference>
<evidence type="ECO:0000313" key="2">
    <source>
        <dbReference type="EMBL" id="JAS72703.1"/>
    </source>
</evidence>
<dbReference type="InterPro" id="IPR039558">
    <property type="entry name" value="TPA1/OFD1_N"/>
</dbReference>
<dbReference type="Pfam" id="PF13661">
    <property type="entry name" value="2OG-FeII_Oxy_4"/>
    <property type="match status" value="1"/>
</dbReference>
<dbReference type="PANTHER" id="PTHR12117">
    <property type="entry name" value="HISTONE ACETYLTRANSFERASE COMPLEX"/>
    <property type="match status" value="1"/>
</dbReference>
<reference evidence="2" key="1">
    <citation type="submission" date="2015-11" db="EMBL/GenBank/DDBJ databases">
        <title>De novo transcriptome assembly of four potential Pierce s Disease insect vectors from Arizona vineyards.</title>
        <authorList>
            <person name="Tassone E.E."/>
        </authorList>
    </citation>
    <scope>NUCLEOTIDE SEQUENCE</scope>
</reference>
<sequence length="134" mass="15813">MNPECELVHHPDLKLYQLKNVLPDGIIKDLSKQTRNLTLYLAQNDLHCFRHSEDFSVLSELPDTVRNFVKFMETTMRKKVEMLYGIKTKQQISMTTSLYGRGDFLLCHDDLWEDRQIAFVLYLSEDIVNKMEDL</sequence>
<gene>
    <name evidence="2" type="ORF">g.13200</name>
</gene>
<name>A0A1B6HDE3_9HEMI</name>
<organism evidence="2">
    <name type="scientific">Homalodisca liturata</name>
    <dbReference type="NCBI Taxonomy" id="320908"/>
    <lineage>
        <taxon>Eukaryota</taxon>
        <taxon>Metazoa</taxon>
        <taxon>Ecdysozoa</taxon>
        <taxon>Arthropoda</taxon>
        <taxon>Hexapoda</taxon>
        <taxon>Insecta</taxon>
        <taxon>Pterygota</taxon>
        <taxon>Neoptera</taxon>
        <taxon>Paraneoptera</taxon>
        <taxon>Hemiptera</taxon>
        <taxon>Auchenorrhyncha</taxon>
        <taxon>Membracoidea</taxon>
        <taxon>Cicadellidae</taxon>
        <taxon>Cicadellinae</taxon>
        <taxon>Proconiini</taxon>
        <taxon>Homalodisca</taxon>
    </lineage>
</organism>
<dbReference type="AlphaFoldDB" id="A0A1B6HDE3"/>